<sequence>MESTACLALVPQPTCGHCLGIHNKTHTKLVLAVIDGGMEEF</sequence>
<reference evidence="1" key="1">
    <citation type="submission" date="2020-09" db="EMBL/GenBank/DDBJ databases">
        <title>Genome-Enabled Discovery of Anthraquinone Biosynthesis in Senna tora.</title>
        <authorList>
            <person name="Kang S.-H."/>
            <person name="Pandey R.P."/>
            <person name="Lee C.-M."/>
            <person name="Sim J.-S."/>
            <person name="Jeong J.-T."/>
            <person name="Choi B.-S."/>
            <person name="Jung M."/>
            <person name="Ginzburg D."/>
            <person name="Zhao K."/>
            <person name="Won S.Y."/>
            <person name="Oh T.-J."/>
            <person name="Yu Y."/>
            <person name="Kim N.-H."/>
            <person name="Lee O.R."/>
            <person name="Lee T.-H."/>
            <person name="Bashyal P."/>
            <person name="Kim T.-S."/>
            <person name="Lee W.-H."/>
            <person name="Kawkins C."/>
            <person name="Kim C.-K."/>
            <person name="Kim J.S."/>
            <person name="Ahn B.O."/>
            <person name="Rhee S.Y."/>
            <person name="Sohng J.K."/>
        </authorList>
    </citation>
    <scope>NUCLEOTIDE SEQUENCE</scope>
    <source>
        <tissue evidence="1">Leaf</tissue>
    </source>
</reference>
<accession>A0A834TJP1</accession>
<evidence type="ECO:0000313" key="2">
    <source>
        <dbReference type="Proteomes" id="UP000634136"/>
    </source>
</evidence>
<protein>
    <submittedName>
        <fullName evidence="1">Uncharacterized protein</fullName>
    </submittedName>
</protein>
<keyword evidence="2" id="KW-1185">Reference proteome</keyword>
<gene>
    <name evidence="1" type="ORF">G2W53_021537</name>
</gene>
<comment type="caution">
    <text evidence="1">The sequence shown here is derived from an EMBL/GenBank/DDBJ whole genome shotgun (WGS) entry which is preliminary data.</text>
</comment>
<evidence type="ECO:0000313" key="1">
    <source>
        <dbReference type="EMBL" id="KAF7823393.1"/>
    </source>
</evidence>
<dbReference type="Proteomes" id="UP000634136">
    <property type="component" value="Unassembled WGS sequence"/>
</dbReference>
<dbReference type="EMBL" id="JAAIUW010000007">
    <property type="protein sequence ID" value="KAF7823393.1"/>
    <property type="molecule type" value="Genomic_DNA"/>
</dbReference>
<proteinExistence type="predicted"/>
<organism evidence="1 2">
    <name type="scientific">Senna tora</name>
    <dbReference type="NCBI Taxonomy" id="362788"/>
    <lineage>
        <taxon>Eukaryota</taxon>
        <taxon>Viridiplantae</taxon>
        <taxon>Streptophyta</taxon>
        <taxon>Embryophyta</taxon>
        <taxon>Tracheophyta</taxon>
        <taxon>Spermatophyta</taxon>
        <taxon>Magnoliopsida</taxon>
        <taxon>eudicotyledons</taxon>
        <taxon>Gunneridae</taxon>
        <taxon>Pentapetalae</taxon>
        <taxon>rosids</taxon>
        <taxon>fabids</taxon>
        <taxon>Fabales</taxon>
        <taxon>Fabaceae</taxon>
        <taxon>Caesalpinioideae</taxon>
        <taxon>Cassia clade</taxon>
        <taxon>Senna</taxon>
    </lineage>
</organism>
<dbReference type="AlphaFoldDB" id="A0A834TJP1"/>
<name>A0A834TJP1_9FABA</name>